<dbReference type="GO" id="GO:0005085">
    <property type="term" value="F:guanyl-nucleotide exchange factor activity"/>
    <property type="evidence" value="ECO:0007669"/>
    <property type="project" value="InterPro"/>
</dbReference>
<evidence type="ECO:0000313" key="3">
    <source>
        <dbReference type="Proteomes" id="UP000001307"/>
    </source>
</evidence>
<dbReference type="SUPFAM" id="SSF48065">
    <property type="entry name" value="DBL homology domain (DH-domain)"/>
    <property type="match status" value="1"/>
</dbReference>
<dbReference type="Proteomes" id="UP000001307">
    <property type="component" value="Unassembled WGS sequence"/>
</dbReference>
<organism evidence="2">
    <name type="scientific">Oikopleura dioica</name>
    <name type="common">Tunicate</name>
    <dbReference type="NCBI Taxonomy" id="34765"/>
    <lineage>
        <taxon>Eukaryota</taxon>
        <taxon>Metazoa</taxon>
        <taxon>Chordata</taxon>
        <taxon>Tunicata</taxon>
        <taxon>Appendicularia</taxon>
        <taxon>Copelata</taxon>
        <taxon>Oikopleuridae</taxon>
        <taxon>Oikopleura</taxon>
    </lineage>
</organism>
<dbReference type="InterPro" id="IPR000219">
    <property type="entry name" value="DH_dom"/>
</dbReference>
<dbReference type="OrthoDB" id="660555at2759"/>
<dbReference type="PANTHER" id="PTHR45834">
    <property type="entry name" value="RHO GUANINE NUCLEOTIDE EXCHANGE FACTOR 9-RELATED"/>
    <property type="match status" value="1"/>
</dbReference>
<dbReference type="InterPro" id="IPR053086">
    <property type="entry name" value="RhoGEF_domain"/>
</dbReference>
<gene>
    <name evidence="2" type="ORF">GSOID_T00015438001</name>
</gene>
<accession>E4XMP4</accession>
<dbReference type="PANTHER" id="PTHR45834:SF3">
    <property type="entry name" value="RHO GUANINE NUCLEOTIDE EXCHANGE FACTOR 3, ISOFORM L"/>
    <property type="match status" value="1"/>
</dbReference>
<protein>
    <recommendedName>
        <fullName evidence="1">DH domain-containing protein</fullName>
    </recommendedName>
</protein>
<sequence length="443" mass="51458">MTNNKENIVKPKLCRKNSELDLENTLSVQSPSKRRRRGLLESVFPRFRNLSGASIESVDEEKREEMMTFEEFLGLGVSRQESRRQSKRKRKMRANVVTEIVETERSYVMNLKEILEGYRQPALSNENFTHAQIDRIFGNLAQLYVVQKDFLAQLESVFVKETPQDSNIGVIFSSHGKLLEKEYVKYCRNYGDAIVELARMDTLEVYSSFWEDCRKSRNLPLLKLADFLLQPVQRICKYPLHFTELLKYTEVYHGDYKTCQSANLIMRDLAQVVNDERREVRKSELSNINNWNSSGSPSKTLPSVLFSCVVKKGVDSRRMIIIPGKILLCKIPDDAEKNLIFDEQIDANHLTVDFSSDSLTIELHCLFKKYTHDISLTIGDKRTFNLLRDELELELKFANPASLDNCSQVLPMMEKAKPAVRNSMVYFWDGIRKKKNFELYKTL</sequence>
<proteinExistence type="predicted"/>
<evidence type="ECO:0000259" key="1">
    <source>
        <dbReference type="PROSITE" id="PS50010"/>
    </source>
</evidence>
<dbReference type="InParanoid" id="E4XMP4"/>
<dbReference type="Pfam" id="PF00621">
    <property type="entry name" value="RhoGEF"/>
    <property type="match status" value="1"/>
</dbReference>
<name>E4XMP4_OIKDI</name>
<reference evidence="2" key="1">
    <citation type="journal article" date="2010" name="Science">
        <title>Plasticity of animal genome architecture unmasked by rapid evolution of a pelagic tunicate.</title>
        <authorList>
            <person name="Denoeud F."/>
            <person name="Henriet S."/>
            <person name="Mungpakdee S."/>
            <person name="Aury J.M."/>
            <person name="Da Silva C."/>
            <person name="Brinkmann H."/>
            <person name="Mikhaleva J."/>
            <person name="Olsen L.C."/>
            <person name="Jubin C."/>
            <person name="Canestro C."/>
            <person name="Bouquet J.M."/>
            <person name="Danks G."/>
            <person name="Poulain J."/>
            <person name="Campsteijn C."/>
            <person name="Adamski M."/>
            <person name="Cross I."/>
            <person name="Yadetie F."/>
            <person name="Muffato M."/>
            <person name="Louis A."/>
            <person name="Butcher S."/>
            <person name="Tsagkogeorga G."/>
            <person name="Konrad A."/>
            <person name="Singh S."/>
            <person name="Jensen M.F."/>
            <person name="Cong E.H."/>
            <person name="Eikeseth-Otteraa H."/>
            <person name="Noel B."/>
            <person name="Anthouard V."/>
            <person name="Porcel B.M."/>
            <person name="Kachouri-Lafond R."/>
            <person name="Nishino A."/>
            <person name="Ugolini M."/>
            <person name="Chourrout P."/>
            <person name="Nishida H."/>
            <person name="Aasland R."/>
            <person name="Huzurbazar S."/>
            <person name="Westhof E."/>
            <person name="Delsuc F."/>
            <person name="Lehrach H."/>
            <person name="Reinhardt R."/>
            <person name="Weissenbach J."/>
            <person name="Roy S.W."/>
            <person name="Artiguenave F."/>
            <person name="Postlethwait J.H."/>
            <person name="Manak J.R."/>
            <person name="Thompson E.M."/>
            <person name="Jaillon O."/>
            <person name="Du Pasquier L."/>
            <person name="Boudinot P."/>
            <person name="Liberles D.A."/>
            <person name="Volff J.N."/>
            <person name="Philippe H."/>
            <person name="Lenhard B."/>
            <person name="Roest Crollius H."/>
            <person name="Wincker P."/>
            <person name="Chourrout D."/>
        </authorList>
    </citation>
    <scope>NUCLEOTIDE SEQUENCE [LARGE SCALE GENOMIC DNA]</scope>
</reference>
<keyword evidence="3" id="KW-1185">Reference proteome</keyword>
<feature type="domain" description="DH" evidence="1">
    <location>
        <begin position="92"/>
        <end position="276"/>
    </location>
</feature>
<evidence type="ECO:0000313" key="2">
    <source>
        <dbReference type="EMBL" id="CBY19786.1"/>
    </source>
</evidence>
<dbReference type="EMBL" id="FN653079">
    <property type="protein sequence ID" value="CBY19786.1"/>
    <property type="molecule type" value="Genomic_DNA"/>
</dbReference>
<dbReference type="InterPro" id="IPR035899">
    <property type="entry name" value="DBL_dom_sf"/>
</dbReference>
<dbReference type="CDD" id="cd00160">
    <property type="entry name" value="RhoGEF"/>
    <property type="match status" value="1"/>
</dbReference>
<dbReference type="Gene3D" id="1.20.900.10">
    <property type="entry name" value="Dbl homology (DH) domain"/>
    <property type="match status" value="1"/>
</dbReference>
<dbReference type="PROSITE" id="PS50010">
    <property type="entry name" value="DH_2"/>
    <property type="match status" value="1"/>
</dbReference>
<dbReference type="GO" id="GO:0005829">
    <property type="term" value="C:cytosol"/>
    <property type="evidence" value="ECO:0007669"/>
    <property type="project" value="TreeGrafter"/>
</dbReference>
<dbReference type="AlphaFoldDB" id="E4XMP4"/>
<dbReference type="SMART" id="SM00325">
    <property type="entry name" value="RhoGEF"/>
    <property type="match status" value="1"/>
</dbReference>